<proteinExistence type="predicted"/>
<dbReference type="Proteomes" id="UP000838821">
    <property type="component" value="Unassembled WGS sequence"/>
</dbReference>
<comment type="caution">
    <text evidence="1">The sequence shown here is derived from an EMBL/GenBank/DDBJ whole genome shotgun (WGS) entry which is preliminary data.</text>
</comment>
<dbReference type="SUPFAM" id="SSF160379">
    <property type="entry name" value="SP0830-like"/>
    <property type="match status" value="1"/>
</dbReference>
<dbReference type="InterPro" id="IPR012545">
    <property type="entry name" value="DUF1697"/>
</dbReference>
<gene>
    <name evidence="1" type="ORF">PAECIP111891_04403</name>
</gene>
<sequence>MTIYVGFLRGINVGGKNKIKMSDLKKTLEALKLAQVQTYLQSGNVLFQSEESGETLRPRIEKAISDAVGVAPTIILRTAAELTELVRNCPYDAEALSEGESIQISVLTEEAPQTFTDILSKGQSEVDEFQIRGCTIYFLFRQSVLDSKLASNIQKLGDRTTTRNWNTMSKLVVLAEALQPANNPNGKAP</sequence>
<keyword evidence="2" id="KW-1185">Reference proteome</keyword>
<dbReference type="Pfam" id="PF08002">
    <property type="entry name" value="DUF1697"/>
    <property type="match status" value="1"/>
</dbReference>
<protein>
    <recommendedName>
        <fullName evidence="3">DUF1697 domain-containing protein</fullName>
    </recommendedName>
</protein>
<name>A0ABN8GRP1_9BACL</name>
<dbReference type="RefSeq" id="WP_236290509.1">
    <property type="nucleotide sequence ID" value="NZ_CAKMMW010000014.1"/>
</dbReference>
<dbReference type="PANTHER" id="PTHR36439:SF1">
    <property type="entry name" value="DUF1697 DOMAIN-CONTAINING PROTEIN"/>
    <property type="match status" value="1"/>
</dbReference>
<accession>A0ABN8GRP1</accession>
<dbReference type="Gene3D" id="3.30.70.1280">
    <property type="entry name" value="SP0830-like domains"/>
    <property type="match status" value="1"/>
</dbReference>
<evidence type="ECO:0000313" key="1">
    <source>
        <dbReference type="EMBL" id="CAH1216209.1"/>
    </source>
</evidence>
<evidence type="ECO:0000313" key="2">
    <source>
        <dbReference type="Proteomes" id="UP000838821"/>
    </source>
</evidence>
<dbReference type="EMBL" id="CAKMMW010000014">
    <property type="protein sequence ID" value="CAH1216209.1"/>
    <property type="molecule type" value="Genomic_DNA"/>
</dbReference>
<evidence type="ECO:0008006" key="3">
    <source>
        <dbReference type="Google" id="ProtNLM"/>
    </source>
</evidence>
<dbReference type="PANTHER" id="PTHR36439">
    <property type="entry name" value="BLL4334 PROTEIN"/>
    <property type="match status" value="1"/>
</dbReference>
<dbReference type="PIRSF" id="PIRSF008502">
    <property type="entry name" value="UCP008502"/>
    <property type="match status" value="1"/>
</dbReference>
<organism evidence="1 2">
    <name type="scientific">Paenibacillus allorhizoplanae</name>
    <dbReference type="NCBI Taxonomy" id="2905648"/>
    <lineage>
        <taxon>Bacteria</taxon>
        <taxon>Bacillati</taxon>
        <taxon>Bacillota</taxon>
        <taxon>Bacilli</taxon>
        <taxon>Bacillales</taxon>
        <taxon>Paenibacillaceae</taxon>
        <taxon>Paenibacillus</taxon>
    </lineage>
</organism>
<reference evidence="1" key="1">
    <citation type="submission" date="2022-01" db="EMBL/GenBank/DDBJ databases">
        <authorList>
            <person name="Criscuolo A."/>
        </authorList>
    </citation>
    <scope>NUCLEOTIDE SEQUENCE</scope>
    <source>
        <strain evidence="1">CIP111891</strain>
    </source>
</reference>